<dbReference type="EMBL" id="JACMRX010000002">
    <property type="protein sequence ID" value="KAF7995733.1"/>
    <property type="molecule type" value="Genomic_DNA"/>
</dbReference>
<proteinExistence type="predicted"/>
<reference evidence="2 3" key="1">
    <citation type="submission" date="2020-08" db="EMBL/GenBank/DDBJ databases">
        <title>Aphidius gifuensis genome sequencing and assembly.</title>
        <authorList>
            <person name="Du Z."/>
        </authorList>
    </citation>
    <scope>NUCLEOTIDE SEQUENCE [LARGE SCALE GENOMIC DNA]</scope>
    <source>
        <strain evidence="2">YNYX2018</strain>
        <tissue evidence="2">Adults</tissue>
    </source>
</reference>
<accession>A0A835CVV3</accession>
<name>A0A835CVV3_APHGI</name>
<protein>
    <submittedName>
        <fullName evidence="2">Uncharacterized protein</fullName>
    </submittedName>
</protein>
<organism evidence="2 3">
    <name type="scientific">Aphidius gifuensis</name>
    <name type="common">Parasitoid wasp</name>
    <dbReference type="NCBI Taxonomy" id="684658"/>
    <lineage>
        <taxon>Eukaryota</taxon>
        <taxon>Metazoa</taxon>
        <taxon>Ecdysozoa</taxon>
        <taxon>Arthropoda</taxon>
        <taxon>Hexapoda</taxon>
        <taxon>Insecta</taxon>
        <taxon>Pterygota</taxon>
        <taxon>Neoptera</taxon>
        <taxon>Endopterygota</taxon>
        <taxon>Hymenoptera</taxon>
        <taxon>Apocrita</taxon>
        <taxon>Ichneumonoidea</taxon>
        <taxon>Braconidae</taxon>
        <taxon>Aphidiinae</taxon>
        <taxon>Aphidius</taxon>
    </lineage>
</organism>
<keyword evidence="3" id="KW-1185">Reference proteome</keyword>
<feature type="coiled-coil region" evidence="1">
    <location>
        <begin position="114"/>
        <end position="162"/>
    </location>
</feature>
<sequence length="195" mass="22626">MKEKSSKSFQDIVKIKNDQDNIKMINENSKESNVICPADKKQIEKMINDLEICKLAKKNAEIQIVDLETKNEFLQNRYELLCSKHEDEKCKLKSKLLETTGQLNNLRVQTSNCLDTLTQQVESQKKEYLKLAETINDLLCDKIQLENSLKIMKNQVKRSQEIADVSKLLLLNNEQLKLIDDKKIHQECQTDSSIN</sequence>
<feature type="coiled-coil region" evidence="1">
    <location>
        <begin position="43"/>
        <end position="84"/>
    </location>
</feature>
<evidence type="ECO:0000313" key="2">
    <source>
        <dbReference type="EMBL" id="KAF7995733.1"/>
    </source>
</evidence>
<keyword evidence="1" id="KW-0175">Coiled coil</keyword>
<evidence type="ECO:0000313" key="3">
    <source>
        <dbReference type="Proteomes" id="UP000639338"/>
    </source>
</evidence>
<gene>
    <name evidence="2" type="ORF">HCN44_006840</name>
</gene>
<dbReference type="AlphaFoldDB" id="A0A835CVV3"/>
<dbReference type="OrthoDB" id="7699311at2759"/>
<evidence type="ECO:0000256" key="1">
    <source>
        <dbReference type="SAM" id="Coils"/>
    </source>
</evidence>
<dbReference type="Proteomes" id="UP000639338">
    <property type="component" value="Unassembled WGS sequence"/>
</dbReference>
<comment type="caution">
    <text evidence="2">The sequence shown here is derived from an EMBL/GenBank/DDBJ whole genome shotgun (WGS) entry which is preliminary data.</text>
</comment>